<feature type="coiled-coil region" evidence="1">
    <location>
        <begin position="164"/>
        <end position="233"/>
    </location>
</feature>
<feature type="compositionally biased region" description="Low complexity" evidence="2">
    <location>
        <begin position="409"/>
        <end position="427"/>
    </location>
</feature>
<feature type="compositionally biased region" description="Basic and acidic residues" evidence="2">
    <location>
        <begin position="117"/>
        <end position="129"/>
    </location>
</feature>
<feature type="region of interest" description="Disordered" evidence="2">
    <location>
        <begin position="1"/>
        <end position="129"/>
    </location>
</feature>
<reference evidence="3 4" key="1">
    <citation type="submission" date="2019-07" db="EMBL/GenBank/DDBJ databases">
        <title>Genomes of Cafeteria roenbergensis.</title>
        <authorList>
            <person name="Fischer M.G."/>
            <person name="Hackl T."/>
            <person name="Roman M."/>
        </authorList>
    </citation>
    <scope>NUCLEOTIDE SEQUENCE [LARGE SCALE GENOMIC DNA]</scope>
    <source>
        <strain evidence="3 4">Cflag</strain>
    </source>
</reference>
<feature type="compositionally biased region" description="Gly residues" evidence="2">
    <location>
        <begin position="705"/>
        <end position="716"/>
    </location>
</feature>
<feature type="region of interest" description="Disordered" evidence="2">
    <location>
        <begin position="860"/>
        <end position="884"/>
    </location>
</feature>
<proteinExistence type="predicted"/>
<keyword evidence="1" id="KW-0175">Coiled coil</keyword>
<feature type="compositionally biased region" description="Low complexity" evidence="2">
    <location>
        <begin position="434"/>
        <end position="452"/>
    </location>
</feature>
<feature type="compositionally biased region" description="Acidic residues" evidence="2">
    <location>
        <begin position="728"/>
        <end position="746"/>
    </location>
</feature>
<name>A0A5A8CM31_CAFRO</name>
<feature type="region of interest" description="Disordered" evidence="2">
    <location>
        <begin position="409"/>
        <end position="452"/>
    </location>
</feature>
<gene>
    <name evidence="3" type="ORF">FNF31_06320</name>
</gene>
<feature type="region of interest" description="Disordered" evidence="2">
    <location>
        <begin position="675"/>
        <end position="746"/>
    </location>
</feature>
<feature type="compositionally biased region" description="Basic and acidic residues" evidence="2">
    <location>
        <begin position="50"/>
        <end position="67"/>
    </location>
</feature>
<dbReference type="EMBL" id="VLTM01000094">
    <property type="protein sequence ID" value="KAA0154183.1"/>
    <property type="molecule type" value="Genomic_DNA"/>
</dbReference>
<dbReference type="Proteomes" id="UP000325113">
    <property type="component" value="Unassembled WGS sequence"/>
</dbReference>
<evidence type="ECO:0000313" key="4">
    <source>
        <dbReference type="Proteomes" id="UP000325113"/>
    </source>
</evidence>
<feature type="compositionally biased region" description="Basic and acidic residues" evidence="2">
    <location>
        <begin position="77"/>
        <end position="93"/>
    </location>
</feature>
<feature type="compositionally biased region" description="Basic residues" evidence="2">
    <location>
        <begin position="685"/>
        <end position="700"/>
    </location>
</feature>
<protein>
    <submittedName>
        <fullName evidence="3">Uncharacterized protein</fullName>
    </submittedName>
</protein>
<feature type="region of interest" description="Disordered" evidence="2">
    <location>
        <begin position="901"/>
        <end position="1011"/>
    </location>
</feature>
<evidence type="ECO:0000313" key="3">
    <source>
        <dbReference type="EMBL" id="KAA0154183.1"/>
    </source>
</evidence>
<organism evidence="3 4">
    <name type="scientific">Cafeteria roenbergensis</name>
    <name type="common">Marine flagellate</name>
    <dbReference type="NCBI Taxonomy" id="33653"/>
    <lineage>
        <taxon>Eukaryota</taxon>
        <taxon>Sar</taxon>
        <taxon>Stramenopiles</taxon>
        <taxon>Bigyra</taxon>
        <taxon>Opalozoa</taxon>
        <taxon>Bicosoecida</taxon>
        <taxon>Cafeteriaceae</taxon>
        <taxon>Cafeteria</taxon>
    </lineage>
</organism>
<feature type="compositionally biased region" description="Low complexity" evidence="2">
    <location>
        <begin position="360"/>
        <end position="370"/>
    </location>
</feature>
<feature type="compositionally biased region" description="Pro residues" evidence="2">
    <location>
        <begin position="995"/>
        <end position="1004"/>
    </location>
</feature>
<accession>A0A5A8CM31</accession>
<feature type="region of interest" description="Disordered" evidence="2">
    <location>
        <begin position="324"/>
        <end position="372"/>
    </location>
</feature>
<evidence type="ECO:0000256" key="2">
    <source>
        <dbReference type="SAM" id="MobiDB-lite"/>
    </source>
</evidence>
<evidence type="ECO:0000256" key="1">
    <source>
        <dbReference type="SAM" id="Coils"/>
    </source>
</evidence>
<sequence>MATTAGARSRRSSDAGPAADYAGKSDVLDTVGRIFSEYVGPGGAASRGGHRGDADPRGPESSRHDDESSMLAEMSGDDIRRLGRLWRDMRSGHDAGSPSGSPEAAKARKAAILASEAARKGSPEGRDARDHARFLELQLVRARDEAGSLKASYRDVLTRLSECMRVLKAKAEEQQRTSAELDKAKARAAAVEAERESLYQRSLANLREYERDSAEKQRQLNAAQSEAEGLRVRMEATMVDMERVRARAAAVEASAASASQTEADALTELERVRADAEALASEATSASQLRSMVRHLRADNARLIRLLASTPQFERFAAEAFPEDARTASGRHRSTYLAPAPRPGQEADDGLYGGPTRPIGARGDAGAAGDAGDDVADWTEVQRMAKHYAEEVAADRRKAGPVVSSAGSAAAAAMSNSRRSASRPGGRAARRRSSSNAATRRGPKTSGGLAPSAAELASAEGLHWVPADAVSLTAEFRSRFLAHVPAEEVRVFLRGLNSAWKARSRKALKLQSQKHSRIVAELRRHVQQRQPYREVLQASAISRLHTELTAVRYAADGVLEPGPAAYRRAKRAISAQRGGGAAAGAGGAAGPRPGSMLALAGGGGGGGGGGAGGGGGGGPGEYGWAPQWSWNFPAASGGALGHNTATGWTPAREHAALMEQALATVDGLSRRVAELEEENAEASGRIHRLRRRKRRRRGVKRAATGGRGAAGAGVAGRGRRPDRQTGGVEDDDNDDDDDGDDDDDDLDDEAAELEALRAARLAVARARLTAHTRAVTWLGGHIVRMADSLGDEVSAVTAELRRVSDGGGASGAGEGGGVGEVGVDARAVRQLAAEADKAVTSYRARCRRAFETGLEAGSDEQRYGGILGPVSRDGGRGAEAQDADAEAVETVAAAAAAAAVGSGGRGCGQEDPSQRRPRGQATKDPTARALQPQGGQALWRSHDEASRTQAAWSGVHSAAGGAQSRKSPAERGLSASRLDGDPTLSASRGGHPGRPASPPPPPPGSRGMWRE</sequence>
<comment type="caution">
    <text evidence="3">The sequence shown here is derived from an EMBL/GenBank/DDBJ whole genome shotgun (WGS) entry which is preliminary data.</text>
</comment>
<dbReference type="AlphaFoldDB" id="A0A5A8CM31"/>